<dbReference type="EMBL" id="CP006585">
    <property type="protein sequence ID" value="AGW13907.1"/>
    <property type="molecule type" value="Genomic_DNA"/>
</dbReference>
<proteinExistence type="predicted"/>
<accession>T2GDB0</accession>
<feature type="transmembrane region" description="Helical" evidence="8">
    <location>
        <begin position="38"/>
        <end position="59"/>
    </location>
</feature>
<feature type="transmembrane region" description="Helical" evidence="8">
    <location>
        <begin position="229"/>
        <end position="248"/>
    </location>
</feature>
<evidence type="ECO:0000256" key="8">
    <source>
        <dbReference type="SAM" id="Phobius"/>
    </source>
</evidence>
<evidence type="ECO:0000256" key="7">
    <source>
        <dbReference type="ARBA" id="ARBA00023136"/>
    </source>
</evidence>
<dbReference type="Pfam" id="PF02386">
    <property type="entry name" value="TrkH"/>
    <property type="match status" value="1"/>
</dbReference>
<dbReference type="RefSeq" id="WP_021760839.1">
    <property type="nucleotide sequence ID" value="NC_022444.1"/>
</dbReference>
<feature type="transmembrane region" description="Helical" evidence="8">
    <location>
        <begin position="285"/>
        <end position="304"/>
    </location>
</feature>
<evidence type="ECO:0000256" key="4">
    <source>
        <dbReference type="ARBA" id="ARBA00022692"/>
    </source>
</evidence>
<keyword evidence="10" id="KW-1185">Reference proteome</keyword>
<keyword evidence="4 8" id="KW-0812">Transmembrane</keyword>
<dbReference type="Proteomes" id="UP000016587">
    <property type="component" value="Chromosome"/>
</dbReference>
<dbReference type="STRING" id="1121448.DGI_2145"/>
<dbReference type="KEGG" id="dgg:DGI_2145"/>
<keyword evidence="5 8" id="KW-1133">Transmembrane helix</keyword>
<sequence>MRVSLASPLMLPIVSFAAAILLGGILLAHPVSEGSTEVSLLDGLFTATSAVCVTGLAVVDTGTAFSPVGHGVLLSLIQAGGLGIMTFASLAFYLWRHRVSLTDRIAVGQTLLHDQGFHLGRFLVALFAGVFGIEALGALALHLADPQGFPVFGAVFHSISAFCNAGFGLYSDSLMQWRGDWAVNGIVMLLIILGGLGFSTLTELAMVLPRRLRHRHMTLQPRLSFHTRLVLRASAWLIVGGWVAILFMEVMTDIRIGHLETDDFLLAALFQSVTCRTAGFNTVDIASLSSITLLFMMFLMFVGGSPGSTAGGIKTTTFRVILGFIGSQLRRREQTVVGNRAVDADTLNRAIILTIFSVLAVLAAIMALCITEAGGTDRMVRERFLDLAFEAVSAFGTVGLSTGVTPTLSAPGKVVIMLLMFTGRLGPIVFLSVMQSWQRSPRYRWADERCMIG</sequence>
<evidence type="ECO:0000313" key="10">
    <source>
        <dbReference type="Proteomes" id="UP000016587"/>
    </source>
</evidence>
<feature type="transmembrane region" description="Helical" evidence="8">
    <location>
        <begin position="414"/>
        <end position="434"/>
    </location>
</feature>
<dbReference type="InterPro" id="IPR003445">
    <property type="entry name" value="Cat_transpt"/>
</dbReference>
<feature type="transmembrane region" description="Helical" evidence="8">
    <location>
        <begin position="151"/>
        <end position="170"/>
    </location>
</feature>
<keyword evidence="7 8" id="KW-0472">Membrane</keyword>
<evidence type="ECO:0000256" key="1">
    <source>
        <dbReference type="ARBA" id="ARBA00004651"/>
    </source>
</evidence>
<feature type="transmembrane region" description="Helical" evidence="8">
    <location>
        <begin position="182"/>
        <end position="208"/>
    </location>
</feature>
<comment type="subcellular location">
    <subcellularLocation>
        <location evidence="1">Cell membrane</location>
        <topology evidence="1">Multi-pass membrane protein</topology>
    </subcellularLocation>
</comment>
<feature type="transmembrane region" description="Helical" evidence="8">
    <location>
        <begin position="350"/>
        <end position="371"/>
    </location>
</feature>
<name>T2GDB0_MEGG1</name>
<dbReference type="OrthoDB" id="9810952at2"/>
<dbReference type="PANTHER" id="PTHR32024">
    <property type="entry name" value="TRK SYSTEM POTASSIUM UPTAKE PROTEIN TRKG-RELATED"/>
    <property type="match status" value="1"/>
</dbReference>
<dbReference type="GO" id="GO:0008324">
    <property type="term" value="F:monoatomic cation transmembrane transporter activity"/>
    <property type="evidence" value="ECO:0007669"/>
    <property type="project" value="InterPro"/>
</dbReference>
<organism evidence="9 10">
    <name type="scientific">Megalodesulfovibrio gigas (strain ATCC 19364 / DSM 1382 / NCIMB 9332 / VKM B-1759)</name>
    <name type="common">Desulfovibrio gigas</name>
    <dbReference type="NCBI Taxonomy" id="1121448"/>
    <lineage>
        <taxon>Bacteria</taxon>
        <taxon>Pseudomonadati</taxon>
        <taxon>Thermodesulfobacteriota</taxon>
        <taxon>Desulfovibrionia</taxon>
        <taxon>Desulfovibrionales</taxon>
        <taxon>Desulfovibrionaceae</taxon>
        <taxon>Megalodesulfovibrio</taxon>
    </lineage>
</organism>
<evidence type="ECO:0000256" key="2">
    <source>
        <dbReference type="ARBA" id="ARBA00022448"/>
    </source>
</evidence>
<feature type="transmembrane region" description="Helical" evidence="8">
    <location>
        <begin position="71"/>
        <end position="95"/>
    </location>
</feature>
<protein>
    <submittedName>
        <fullName evidence="9">Putative H(+)-transporting two-sector ATPase</fullName>
    </submittedName>
</protein>
<dbReference type="PATRIC" id="fig|1121448.10.peg.2101"/>
<evidence type="ECO:0000256" key="5">
    <source>
        <dbReference type="ARBA" id="ARBA00022989"/>
    </source>
</evidence>
<keyword evidence="6" id="KW-0406">Ion transport</keyword>
<evidence type="ECO:0000256" key="6">
    <source>
        <dbReference type="ARBA" id="ARBA00023065"/>
    </source>
</evidence>
<dbReference type="GO" id="GO:0030001">
    <property type="term" value="P:metal ion transport"/>
    <property type="evidence" value="ECO:0007669"/>
    <property type="project" value="UniProtKB-ARBA"/>
</dbReference>
<evidence type="ECO:0000313" key="9">
    <source>
        <dbReference type="EMBL" id="AGW13907.1"/>
    </source>
</evidence>
<feature type="transmembrane region" description="Helical" evidence="8">
    <location>
        <begin position="122"/>
        <end position="144"/>
    </location>
</feature>
<reference evidence="10" key="2">
    <citation type="submission" date="2013-07" db="EMBL/GenBank/DDBJ databases">
        <authorList>
            <person name="Morais-Silva F.O."/>
            <person name="Rezende A.M."/>
            <person name="Pimentel C."/>
            <person name="Resende D.M."/>
            <person name="Santos C.I."/>
            <person name="Clemente C."/>
            <person name="de Oliveira L.M."/>
            <person name="da Silva S.M."/>
            <person name="Costa D.A."/>
            <person name="Varela-Raposo A."/>
            <person name="Horacio E.C.A."/>
            <person name="Matos M."/>
            <person name="Flores O."/>
            <person name="Ruiz J.C."/>
            <person name="Rodrigues-Pousada C."/>
        </authorList>
    </citation>
    <scope>NUCLEOTIDE SEQUENCE [LARGE SCALE GENOMIC DNA]</scope>
    <source>
        <strain evidence="10">ATCC 19364 / DSM 1382 / NCIMB 9332 / VKM B-1759</strain>
    </source>
</reference>
<dbReference type="HOGENOM" id="CLU_026429_0_1_7"/>
<dbReference type="GO" id="GO:0005886">
    <property type="term" value="C:plasma membrane"/>
    <property type="evidence" value="ECO:0007669"/>
    <property type="project" value="UniProtKB-SubCell"/>
</dbReference>
<dbReference type="eggNOG" id="COG0168">
    <property type="taxonomic scope" value="Bacteria"/>
</dbReference>
<evidence type="ECO:0000256" key="3">
    <source>
        <dbReference type="ARBA" id="ARBA00022475"/>
    </source>
</evidence>
<keyword evidence="3" id="KW-1003">Cell membrane</keyword>
<gene>
    <name evidence="9" type="ORF">DGI_2145</name>
</gene>
<dbReference type="AlphaFoldDB" id="T2GDB0"/>
<keyword evidence="2" id="KW-0813">Transport</keyword>
<dbReference type="PANTHER" id="PTHR32024:SF1">
    <property type="entry name" value="KTR SYSTEM POTASSIUM UPTAKE PROTEIN B"/>
    <property type="match status" value="1"/>
</dbReference>
<reference evidence="9 10" key="1">
    <citation type="journal article" date="2013" name="J. Bacteriol.">
        <title>Roles of HynAB and Ech, the only two hydrogenases found in the model sulfate reducer Desulfovibrio gigas.</title>
        <authorList>
            <person name="Morais-Silva F.O."/>
            <person name="Santos C.I."/>
            <person name="Rodrigues R."/>
            <person name="Pereira I.A."/>
            <person name="Rodrigues-Pousada C."/>
        </authorList>
    </citation>
    <scope>NUCLEOTIDE SEQUENCE [LARGE SCALE GENOMIC DNA]</scope>
    <source>
        <strain evidence="10">ATCC 19364 / DSM 1382 / NCIMB 9332 / VKM B-1759</strain>
    </source>
</reference>